<dbReference type="InterPro" id="IPR002416">
    <property type="entry name" value="T2SS_protein-GspH"/>
</dbReference>
<dbReference type="Pfam" id="PF12019">
    <property type="entry name" value="GspH"/>
    <property type="match status" value="1"/>
</dbReference>
<sequence length="203" mass="22804">MILAAGIYKTSNNMHFRRHAGFTLLEVLLVALLMGLVAAAVTISMNVAGPEQALKKQAQRFMSATEMVLDESVLSGQFIGIVIDEDEYQFVFYKEGKWMPVEQDRLLATQQMEPGVVLDVVIDGMPLVQEDEQDESWFDEPFIDEESEEEKKKHPEPQILLFPSGEMTPFELNFATIDDELKPVNVLVVGDALGRLTLGRVDE</sequence>
<organism evidence="12 13">
    <name type="scientific">Shewanella litoralis</name>
    <dbReference type="NCBI Taxonomy" id="2282700"/>
    <lineage>
        <taxon>Bacteria</taxon>
        <taxon>Pseudomonadati</taxon>
        <taxon>Pseudomonadota</taxon>
        <taxon>Gammaproteobacteria</taxon>
        <taxon>Alteromonadales</taxon>
        <taxon>Shewanellaceae</taxon>
        <taxon>Shewanella</taxon>
    </lineage>
</organism>
<dbReference type="InterPro" id="IPR045584">
    <property type="entry name" value="Pilin-like"/>
</dbReference>
<evidence type="ECO:0000256" key="5">
    <source>
        <dbReference type="ARBA" id="ARBA00022519"/>
    </source>
</evidence>
<dbReference type="EMBL" id="BMQX01000024">
    <property type="protein sequence ID" value="GGQ27989.1"/>
    <property type="molecule type" value="Genomic_DNA"/>
</dbReference>
<evidence type="ECO:0000256" key="1">
    <source>
        <dbReference type="ARBA" id="ARBA00004377"/>
    </source>
</evidence>
<evidence type="ECO:0000256" key="9">
    <source>
        <dbReference type="ARBA" id="ARBA00025772"/>
    </source>
</evidence>
<dbReference type="Pfam" id="PF07963">
    <property type="entry name" value="N_methyl"/>
    <property type="match status" value="1"/>
</dbReference>
<keyword evidence="4" id="KW-0488">Methylation</keyword>
<evidence type="ECO:0000256" key="10">
    <source>
        <dbReference type="ARBA" id="ARBA00030775"/>
    </source>
</evidence>
<evidence type="ECO:0000313" key="12">
    <source>
        <dbReference type="EMBL" id="GGQ27989.1"/>
    </source>
</evidence>
<dbReference type="Proteomes" id="UP000619118">
    <property type="component" value="Unassembled WGS sequence"/>
</dbReference>
<dbReference type="PROSITE" id="PS00409">
    <property type="entry name" value="PROKAR_NTER_METHYL"/>
    <property type="match status" value="1"/>
</dbReference>
<keyword evidence="7" id="KW-1133">Transmembrane helix</keyword>
<evidence type="ECO:0000259" key="11">
    <source>
        <dbReference type="Pfam" id="PF12019"/>
    </source>
</evidence>
<dbReference type="NCBIfam" id="TIGR02532">
    <property type="entry name" value="IV_pilin_GFxxxE"/>
    <property type="match status" value="1"/>
</dbReference>
<reference evidence="13" key="1">
    <citation type="journal article" date="2019" name="Int. J. Syst. Evol. Microbiol.">
        <title>The Global Catalogue of Microorganisms (GCM) 10K type strain sequencing project: providing services to taxonomists for standard genome sequencing and annotation.</title>
        <authorList>
            <consortium name="The Broad Institute Genomics Platform"/>
            <consortium name="The Broad Institute Genome Sequencing Center for Infectious Disease"/>
            <person name="Wu L."/>
            <person name="Ma J."/>
        </authorList>
    </citation>
    <scope>NUCLEOTIDE SEQUENCE [LARGE SCALE GENOMIC DNA]</scope>
    <source>
        <strain evidence="13">JCM 32306</strain>
    </source>
</reference>
<keyword evidence="5" id="KW-0997">Cell inner membrane</keyword>
<comment type="similarity">
    <text evidence="9">Belongs to the GSP H family.</text>
</comment>
<protein>
    <recommendedName>
        <fullName evidence="2">Type II secretion system protein H</fullName>
    </recommendedName>
    <alternativeName>
        <fullName evidence="10">General secretion pathway protein H</fullName>
    </alternativeName>
</protein>
<dbReference type="InterPro" id="IPR049875">
    <property type="entry name" value="TypeII_GspH"/>
</dbReference>
<keyword evidence="3" id="KW-1003">Cell membrane</keyword>
<evidence type="ECO:0000256" key="7">
    <source>
        <dbReference type="ARBA" id="ARBA00022989"/>
    </source>
</evidence>
<evidence type="ECO:0000256" key="6">
    <source>
        <dbReference type="ARBA" id="ARBA00022692"/>
    </source>
</evidence>
<dbReference type="NCBIfam" id="TIGR01708">
    <property type="entry name" value="typeII_sec_gspH"/>
    <property type="match status" value="1"/>
</dbReference>
<feature type="domain" description="General secretion pathway GspH" evidence="11">
    <location>
        <begin position="57"/>
        <end position="182"/>
    </location>
</feature>
<accession>A0ABQ2REI8</accession>
<keyword evidence="6" id="KW-0812">Transmembrane</keyword>
<gene>
    <name evidence="12" type="primary">gspH</name>
    <name evidence="12" type="ORF">GCM10009411_29730</name>
</gene>
<keyword evidence="8" id="KW-0472">Membrane</keyword>
<evidence type="ECO:0000313" key="13">
    <source>
        <dbReference type="Proteomes" id="UP000619118"/>
    </source>
</evidence>
<comment type="subcellular location">
    <subcellularLocation>
        <location evidence="1">Cell inner membrane</location>
        <topology evidence="1">Single-pass membrane protein</topology>
    </subcellularLocation>
</comment>
<keyword evidence="13" id="KW-1185">Reference proteome</keyword>
<dbReference type="InterPro" id="IPR022346">
    <property type="entry name" value="T2SS_GspH"/>
</dbReference>
<dbReference type="Gene3D" id="3.55.40.10">
    <property type="entry name" value="minor pseudopilin epsh domain"/>
    <property type="match status" value="1"/>
</dbReference>
<evidence type="ECO:0000256" key="3">
    <source>
        <dbReference type="ARBA" id="ARBA00022475"/>
    </source>
</evidence>
<dbReference type="PRINTS" id="PR00885">
    <property type="entry name" value="BCTERIALGSPH"/>
</dbReference>
<evidence type="ECO:0000256" key="4">
    <source>
        <dbReference type="ARBA" id="ARBA00022481"/>
    </source>
</evidence>
<dbReference type="InterPro" id="IPR012902">
    <property type="entry name" value="N_methyl_site"/>
</dbReference>
<dbReference type="SUPFAM" id="SSF54523">
    <property type="entry name" value="Pili subunits"/>
    <property type="match status" value="1"/>
</dbReference>
<name>A0ABQ2REI8_9GAMM</name>
<proteinExistence type="inferred from homology"/>
<comment type="caution">
    <text evidence="12">The sequence shown here is derived from an EMBL/GenBank/DDBJ whole genome shotgun (WGS) entry which is preliminary data.</text>
</comment>
<evidence type="ECO:0000256" key="8">
    <source>
        <dbReference type="ARBA" id="ARBA00023136"/>
    </source>
</evidence>
<evidence type="ECO:0000256" key="2">
    <source>
        <dbReference type="ARBA" id="ARBA00021549"/>
    </source>
</evidence>